<dbReference type="PIRSF" id="PIRSF000203">
    <property type="entry name" value="NADP_transhydrogenase_alpha"/>
    <property type="match status" value="1"/>
</dbReference>
<evidence type="ECO:0000256" key="18">
    <source>
        <dbReference type="SAM" id="MobiDB-lite"/>
    </source>
</evidence>
<dbReference type="PANTHER" id="PTHR10160">
    <property type="entry name" value="NAD(P) TRANSHYDROGENASE"/>
    <property type="match status" value="1"/>
</dbReference>
<evidence type="ECO:0000256" key="12">
    <source>
        <dbReference type="ARBA" id="ARBA00023027"/>
    </source>
</evidence>
<protein>
    <recommendedName>
        <fullName evidence="15">NAD(P) transhydrogenase subunit alpha</fullName>
        <ecNumber evidence="4">7.1.1.1</ecNumber>
    </recommendedName>
    <alternativeName>
        <fullName evidence="17">Nicotinamide nucleotide transhydrogenase subunit alpha</fullName>
    </alternativeName>
    <alternativeName>
        <fullName evidence="16">Pyridine nucleotide transhydrogenase subunit alpha</fullName>
    </alternativeName>
</protein>
<dbReference type="SMART" id="SM01002">
    <property type="entry name" value="AlaDh_PNT_C"/>
    <property type="match status" value="1"/>
</dbReference>
<keyword evidence="11 19" id="KW-1133">Transmembrane helix</keyword>
<comment type="caution">
    <text evidence="22">The sequence shown here is derived from an EMBL/GenBank/DDBJ whole genome shotgun (WGS) entry which is preliminary data.</text>
</comment>
<keyword evidence="5" id="KW-1003">Cell membrane</keyword>
<comment type="function">
    <text evidence="1">The transhydrogenation between NADH and NADP is coupled to respiration and ATP hydrolysis and functions as a proton pump across the membrane.</text>
</comment>
<dbReference type="GO" id="GO:0005886">
    <property type="term" value="C:plasma membrane"/>
    <property type="evidence" value="ECO:0007669"/>
    <property type="project" value="UniProtKB-SubCell"/>
</dbReference>
<evidence type="ECO:0000256" key="14">
    <source>
        <dbReference type="ARBA" id="ARBA00048202"/>
    </source>
</evidence>
<keyword evidence="13 19" id="KW-0472">Membrane</keyword>
<proteinExistence type="inferred from homology"/>
<dbReference type="GO" id="GO:0050661">
    <property type="term" value="F:NADP binding"/>
    <property type="evidence" value="ECO:0007669"/>
    <property type="project" value="TreeGrafter"/>
</dbReference>
<organism evidence="22 23">
    <name type="scientific">Enhygromyxa salina</name>
    <dbReference type="NCBI Taxonomy" id="215803"/>
    <lineage>
        <taxon>Bacteria</taxon>
        <taxon>Pseudomonadati</taxon>
        <taxon>Myxococcota</taxon>
        <taxon>Polyangia</taxon>
        <taxon>Nannocystales</taxon>
        <taxon>Nannocystaceae</taxon>
        <taxon>Enhygromyxa</taxon>
    </lineage>
</organism>
<evidence type="ECO:0000256" key="16">
    <source>
        <dbReference type="ARBA" id="ARBA00079788"/>
    </source>
</evidence>
<evidence type="ECO:0000256" key="3">
    <source>
        <dbReference type="ARBA" id="ARBA00005689"/>
    </source>
</evidence>
<feature type="domain" description="Alanine dehydrogenase/pyridine nucleotide transhydrogenase N-terminal" evidence="21">
    <location>
        <begin position="8"/>
        <end position="149"/>
    </location>
</feature>
<dbReference type="GO" id="GO:0016491">
    <property type="term" value="F:oxidoreductase activity"/>
    <property type="evidence" value="ECO:0007669"/>
    <property type="project" value="UniProtKB-KW"/>
</dbReference>
<gene>
    <name evidence="22" type="primary">pntA</name>
    <name evidence="22" type="ORF">ENSA7_06150</name>
</gene>
<evidence type="ECO:0000256" key="5">
    <source>
        <dbReference type="ARBA" id="ARBA00022475"/>
    </source>
</evidence>
<dbReference type="InterPro" id="IPR036291">
    <property type="entry name" value="NAD(P)-bd_dom_sf"/>
</dbReference>
<dbReference type="SMART" id="SM01003">
    <property type="entry name" value="AlaDh_PNT_N"/>
    <property type="match status" value="1"/>
</dbReference>
<dbReference type="PROSITE" id="PS00836">
    <property type="entry name" value="ALADH_PNT_1"/>
    <property type="match status" value="1"/>
</dbReference>
<evidence type="ECO:0000256" key="17">
    <source>
        <dbReference type="ARBA" id="ARBA00083734"/>
    </source>
</evidence>
<dbReference type="InterPro" id="IPR008143">
    <property type="entry name" value="Ala_DH/PNT_CS2"/>
</dbReference>
<evidence type="ECO:0000256" key="13">
    <source>
        <dbReference type="ARBA" id="ARBA00023136"/>
    </source>
</evidence>
<evidence type="ECO:0000256" key="2">
    <source>
        <dbReference type="ARBA" id="ARBA00004429"/>
    </source>
</evidence>
<dbReference type="EC" id="7.1.1.1" evidence="4"/>
<comment type="subcellular location">
    <subcellularLocation>
        <location evidence="2">Cell inner membrane</location>
        <topology evidence="2">Multi-pass membrane protein</topology>
    </subcellularLocation>
</comment>
<dbReference type="Pfam" id="PF01262">
    <property type="entry name" value="AlaDh_PNT_C"/>
    <property type="match status" value="1"/>
</dbReference>
<keyword evidence="22" id="KW-0560">Oxidoreductase</keyword>
<evidence type="ECO:0000256" key="19">
    <source>
        <dbReference type="SAM" id="Phobius"/>
    </source>
</evidence>
<evidence type="ECO:0000313" key="23">
    <source>
        <dbReference type="Proteomes" id="UP000238823"/>
    </source>
</evidence>
<feature type="compositionally biased region" description="Pro residues" evidence="18">
    <location>
        <begin position="377"/>
        <end position="393"/>
    </location>
</feature>
<dbReference type="InterPro" id="IPR007886">
    <property type="entry name" value="AlaDH/PNT_N"/>
</dbReference>
<dbReference type="CDD" id="cd05304">
    <property type="entry name" value="Rubrum_tdh"/>
    <property type="match status" value="1"/>
</dbReference>
<dbReference type="SUPFAM" id="SSF52283">
    <property type="entry name" value="Formate/glycerate dehydrogenase catalytic domain-like"/>
    <property type="match status" value="1"/>
</dbReference>
<dbReference type="SUPFAM" id="SSF51735">
    <property type="entry name" value="NAD(P)-binding Rossmann-fold domains"/>
    <property type="match status" value="1"/>
</dbReference>
<feature type="region of interest" description="Disordered" evidence="18">
    <location>
        <begin position="375"/>
        <end position="427"/>
    </location>
</feature>
<evidence type="ECO:0000256" key="11">
    <source>
        <dbReference type="ARBA" id="ARBA00022989"/>
    </source>
</evidence>
<evidence type="ECO:0000256" key="15">
    <source>
        <dbReference type="ARBA" id="ARBA00071831"/>
    </source>
</evidence>
<keyword evidence="10" id="KW-1278">Translocase</keyword>
<evidence type="ECO:0000313" key="22">
    <source>
        <dbReference type="EMBL" id="PRQ09560.1"/>
    </source>
</evidence>
<dbReference type="EMBL" id="PVNL01000015">
    <property type="protein sequence ID" value="PRQ09560.1"/>
    <property type="molecule type" value="Genomic_DNA"/>
</dbReference>
<evidence type="ECO:0000256" key="7">
    <source>
        <dbReference type="ARBA" id="ARBA00022692"/>
    </source>
</evidence>
<dbReference type="InterPro" id="IPR007698">
    <property type="entry name" value="AlaDH/PNT_NAD(H)-bd"/>
</dbReference>
<feature type="compositionally biased region" description="Basic residues" evidence="18">
    <location>
        <begin position="410"/>
        <end position="421"/>
    </location>
</feature>
<dbReference type="GO" id="GO:0008750">
    <property type="term" value="F:proton-translocating NAD(P)+ transhydrogenase activity"/>
    <property type="evidence" value="ECO:0007669"/>
    <property type="project" value="UniProtKB-EC"/>
</dbReference>
<feature type="domain" description="Alanine dehydrogenase/pyridine nucleotide transhydrogenase NAD(H)-binding" evidence="20">
    <location>
        <begin position="158"/>
        <end position="322"/>
    </location>
</feature>
<dbReference type="Pfam" id="PF05222">
    <property type="entry name" value="AlaDh_PNT_N"/>
    <property type="match status" value="1"/>
</dbReference>
<dbReference type="Gene3D" id="3.40.50.720">
    <property type="entry name" value="NAD(P)-binding Rossmann-like Domain"/>
    <property type="match status" value="2"/>
</dbReference>
<dbReference type="Proteomes" id="UP000238823">
    <property type="component" value="Unassembled WGS sequence"/>
</dbReference>
<dbReference type="NCBIfam" id="NF006942">
    <property type="entry name" value="PRK09424.1"/>
    <property type="match status" value="1"/>
</dbReference>
<keyword evidence="6" id="KW-0997">Cell inner membrane</keyword>
<sequence length="540" mass="56901">MKVGMKVGIPKEVLAGERRVATTPETAKRLQKLGFEVLIESGAGANADFSDDLYTAADCKIVAGAEALWAEADIVLKVREPMQHPDLGKHEAELLRAGQVLISFIWPAQNQELVELLAARKGTVLAMDAVPRISRAQKCDALSSMANIAGYRAVIEAAQHFGSFFTGQFTAAGKVPPARVLVIGAGVAGLAAIGAAKGLGAIVRAFDTRPAVKEQVESMGAEYLTLEFEEDGDGAGGYAKVMTDAFMDAERALFEDQAKEVDIIVTTALIPGKPAPYLITEQALKNMREGSVVVDLAAERGGNCPLVVADQVTIKHGVSLIGYTDLPSRMANVASNLYGNNLYHLLDDMGGAEGFKVDEDDEVVRGTLILNEGELRWPPPKIEPSPQAKPAPKPEAAAAPKPAAASAPKPKPKSSSKKSHGHGGGASKPANPLWLALGGLALIAVGWGGNDDFLDHFTVFILACFIGWQVIWNVSPALHTPLMSVTNAISGIIIIGGMLQIGGDLSDPAVILGAIAILVATINVAGGFLVTQRMLKMFQR</sequence>
<name>A0A2S9YWU4_9BACT</name>
<comment type="similarity">
    <text evidence="3">Belongs to the AlaDH/PNT family.</text>
</comment>
<feature type="transmembrane region" description="Helical" evidence="19">
    <location>
        <begin position="433"/>
        <end position="450"/>
    </location>
</feature>
<dbReference type="FunFam" id="3.40.50.720:FF:000028">
    <property type="entry name" value="NAD(P) transhydrogenase subunit alpha"/>
    <property type="match status" value="1"/>
</dbReference>
<feature type="transmembrane region" description="Helical" evidence="19">
    <location>
        <begin position="482"/>
        <end position="503"/>
    </location>
</feature>
<dbReference type="InterPro" id="IPR008142">
    <property type="entry name" value="AlaDH/PNT_CS1"/>
</dbReference>
<dbReference type="PROSITE" id="PS00837">
    <property type="entry name" value="ALADH_PNT_2"/>
    <property type="match status" value="1"/>
</dbReference>
<evidence type="ECO:0000256" key="9">
    <source>
        <dbReference type="ARBA" id="ARBA00022857"/>
    </source>
</evidence>
<evidence type="ECO:0000256" key="8">
    <source>
        <dbReference type="ARBA" id="ARBA00022741"/>
    </source>
</evidence>
<dbReference type="InterPro" id="IPR026255">
    <property type="entry name" value="NADP_transhyd_a"/>
</dbReference>
<evidence type="ECO:0000259" key="20">
    <source>
        <dbReference type="SMART" id="SM01002"/>
    </source>
</evidence>
<comment type="catalytic activity">
    <reaction evidence="14">
        <text>NAD(+) + NADPH + H(+)(in) = NADH + NADP(+) + H(+)(out)</text>
        <dbReference type="Rhea" id="RHEA:47992"/>
        <dbReference type="ChEBI" id="CHEBI:15378"/>
        <dbReference type="ChEBI" id="CHEBI:57540"/>
        <dbReference type="ChEBI" id="CHEBI:57783"/>
        <dbReference type="ChEBI" id="CHEBI:57945"/>
        <dbReference type="ChEBI" id="CHEBI:58349"/>
        <dbReference type="EC" id="7.1.1.1"/>
    </reaction>
</comment>
<feature type="compositionally biased region" description="Low complexity" evidence="18">
    <location>
        <begin position="394"/>
        <end position="408"/>
    </location>
</feature>
<keyword evidence="8" id="KW-0547">Nucleotide-binding</keyword>
<evidence type="ECO:0000256" key="6">
    <source>
        <dbReference type="ARBA" id="ARBA00022519"/>
    </source>
</evidence>
<dbReference type="InterPro" id="IPR024605">
    <property type="entry name" value="NADP_transhyd_a_C"/>
</dbReference>
<keyword evidence="9" id="KW-0521">NADP</keyword>
<dbReference type="AlphaFoldDB" id="A0A2S9YWU4"/>
<feature type="transmembrane region" description="Helical" evidence="19">
    <location>
        <begin position="456"/>
        <end position="475"/>
    </location>
</feature>
<keyword evidence="12" id="KW-0520">NAD</keyword>
<evidence type="ECO:0000256" key="1">
    <source>
        <dbReference type="ARBA" id="ARBA00003943"/>
    </source>
</evidence>
<keyword evidence="7 19" id="KW-0812">Transmembrane</keyword>
<reference evidence="22 23" key="1">
    <citation type="submission" date="2018-03" db="EMBL/GenBank/DDBJ databases">
        <title>Draft Genome Sequences of the Obligatory Marine Myxobacteria Enhygromyxa salina SWB007.</title>
        <authorList>
            <person name="Poehlein A."/>
            <person name="Moghaddam J.A."/>
            <person name="Harms H."/>
            <person name="Alanjari M."/>
            <person name="Koenig G.M."/>
            <person name="Daniel R."/>
            <person name="Schaeberle T.F."/>
        </authorList>
    </citation>
    <scope>NUCLEOTIDE SEQUENCE [LARGE SCALE GENOMIC DNA]</scope>
    <source>
        <strain evidence="22 23">SWB007</strain>
    </source>
</reference>
<dbReference type="GO" id="GO:0006740">
    <property type="term" value="P:NADPH regeneration"/>
    <property type="evidence" value="ECO:0007669"/>
    <property type="project" value="TreeGrafter"/>
</dbReference>
<evidence type="ECO:0000256" key="10">
    <source>
        <dbReference type="ARBA" id="ARBA00022967"/>
    </source>
</evidence>
<feature type="transmembrane region" description="Helical" evidence="19">
    <location>
        <begin position="509"/>
        <end position="530"/>
    </location>
</feature>
<dbReference type="NCBIfam" id="TIGR00561">
    <property type="entry name" value="pntA"/>
    <property type="match status" value="1"/>
</dbReference>
<dbReference type="PANTHER" id="PTHR10160:SF19">
    <property type="entry name" value="PROTON-TRANSLOCATING NAD(P)(+) TRANSHYDROGENASE"/>
    <property type="match status" value="1"/>
</dbReference>
<evidence type="ECO:0000256" key="4">
    <source>
        <dbReference type="ARBA" id="ARBA00012943"/>
    </source>
</evidence>
<dbReference type="Pfam" id="PF12769">
    <property type="entry name" value="PNTB_4TM"/>
    <property type="match status" value="1"/>
</dbReference>
<accession>A0A2S9YWU4</accession>
<evidence type="ECO:0000259" key="21">
    <source>
        <dbReference type="SMART" id="SM01003"/>
    </source>
</evidence>